<comment type="caution">
    <text evidence="2">The sequence shown here is derived from an EMBL/GenBank/DDBJ whole genome shotgun (WGS) entry which is preliminary data.</text>
</comment>
<reference evidence="2 3" key="1">
    <citation type="submission" date="2021-03" db="EMBL/GenBank/DDBJ databases">
        <title>Genomic Encyclopedia of Type Strains, Phase IV (KMG-IV): sequencing the most valuable type-strain genomes for metagenomic binning, comparative biology and taxonomic classification.</title>
        <authorList>
            <person name="Goeker M."/>
        </authorList>
    </citation>
    <scope>NUCLEOTIDE SEQUENCE [LARGE SCALE GENOMIC DNA]</scope>
    <source>
        <strain evidence="2 3">DSM 41954</strain>
    </source>
</reference>
<evidence type="ECO:0000256" key="1">
    <source>
        <dbReference type="SAM" id="MobiDB-lite"/>
    </source>
</evidence>
<name>A0ABS4MIS0_9ACTN</name>
<gene>
    <name evidence="2" type="ORF">J2Z30_000582</name>
</gene>
<keyword evidence="3" id="KW-1185">Reference proteome</keyword>
<accession>A0ABS4MIS0</accession>
<dbReference type="EMBL" id="JAGGLR010000001">
    <property type="protein sequence ID" value="MBP2059586.1"/>
    <property type="molecule type" value="Genomic_DNA"/>
</dbReference>
<evidence type="ECO:0000313" key="2">
    <source>
        <dbReference type="EMBL" id="MBP2059586.1"/>
    </source>
</evidence>
<proteinExistence type="predicted"/>
<organism evidence="2 3">
    <name type="scientific">Streptomyces iranensis</name>
    <dbReference type="NCBI Taxonomy" id="576784"/>
    <lineage>
        <taxon>Bacteria</taxon>
        <taxon>Bacillati</taxon>
        <taxon>Actinomycetota</taxon>
        <taxon>Actinomycetes</taxon>
        <taxon>Kitasatosporales</taxon>
        <taxon>Streptomycetaceae</taxon>
        <taxon>Streptomyces</taxon>
        <taxon>Streptomyces violaceusniger group</taxon>
    </lineage>
</organism>
<dbReference type="Proteomes" id="UP000756710">
    <property type="component" value="Unassembled WGS sequence"/>
</dbReference>
<evidence type="ECO:0000313" key="3">
    <source>
        <dbReference type="Proteomes" id="UP000756710"/>
    </source>
</evidence>
<dbReference type="RefSeq" id="WP_308279660.1">
    <property type="nucleotide sequence ID" value="NZ_BAABDR010000060.1"/>
</dbReference>
<sequence>MSAALWRPHPPEAIPGAEDHPSLAESVSRPMPAWARGALVRHAPADANAPIPVSWLRHGTAVPDGYVLLSWSPKPNATTEVSARLGLANGEVTLARWPSLCGKWTRVVHPTLHEVLGLHAAMSLAKDALRLANMLLDSR</sequence>
<feature type="region of interest" description="Disordered" evidence="1">
    <location>
        <begin position="1"/>
        <end position="25"/>
    </location>
</feature>
<evidence type="ECO:0008006" key="4">
    <source>
        <dbReference type="Google" id="ProtNLM"/>
    </source>
</evidence>
<protein>
    <recommendedName>
        <fullName evidence="4">Esterase</fullName>
    </recommendedName>
</protein>